<dbReference type="EMBL" id="RCXL01000004">
    <property type="protein sequence ID" value="RYT77254.1"/>
    <property type="molecule type" value="Genomic_DNA"/>
</dbReference>
<evidence type="ECO:0000313" key="9">
    <source>
        <dbReference type="Proteomes" id="UP000520291"/>
    </source>
</evidence>
<reference evidence="3 9" key="4">
    <citation type="submission" date="2020-04" db="EMBL/GenBank/DDBJ databases">
        <authorList>
            <person name="Hitch T.C.A."/>
            <person name="Wylensek D."/>
            <person name="Clavel T."/>
        </authorList>
    </citation>
    <scope>NUCLEOTIDE SEQUENCE [LARGE SCALE GENOMIC DNA]</scope>
    <source>
        <strain evidence="3 9">WCA3-601-WT-5E</strain>
    </source>
</reference>
<gene>
    <name evidence="4" type="ORF">DW701_07625</name>
    <name evidence="5" type="ORF">EAJ03_04340</name>
    <name evidence="2" type="ORF">F2Z23_04340</name>
    <name evidence="3" type="ORF">HF841_04125</name>
</gene>
<reference evidence="5 7" key="3">
    <citation type="journal article" date="2019" name="Science, e1252229">
        <title>Invertible promoters mediate bacterial phase variation, antibiotic resistance, and host adaptation in the gut.</title>
        <authorList>
            <person name="Jiang X."/>
            <person name="Hall A.B."/>
            <person name="Arthur T.D."/>
            <person name="Plichta D.R."/>
            <person name="Covington C.T."/>
            <person name="Poyet M."/>
            <person name="Crothers J."/>
            <person name="Moses P.L."/>
            <person name="Tolonen A.C."/>
            <person name="Vlamakis H."/>
            <person name="Alm E.J."/>
            <person name="Xavier R.J."/>
        </authorList>
    </citation>
    <scope>NUCLEOTIDE SEQUENCE [LARGE SCALE GENOMIC DNA]</scope>
    <source>
        <strain evidence="5">Bj_0095</strain>
        <strain evidence="7">bj_0095</strain>
    </source>
</reference>
<evidence type="ECO:0000313" key="4">
    <source>
        <dbReference type="EMBL" id="RHF09087.1"/>
    </source>
</evidence>
<dbReference type="Proteomes" id="UP000291917">
    <property type="component" value="Unassembled WGS sequence"/>
</dbReference>
<proteinExistence type="predicted"/>
<organism evidence="4 6">
    <name type="scientific">Bacteroides eggerthii</name>
    <dbReference type="NCBI Taxonomy" id="28111"/>
    <lineage>
        <taxon>Bacteria</taxon>
        <taxon>Pseudomonadati</taxon>
        <taxon>Bacteroidota</taxon>
        <taxon>Bacteroidia</taxon>
        <taxon>Bacteroidales</taxon>
        <taxon>Bacteroidaceae</taxon>
        <taxon>Bacteroides</taxon>
    </lineage>
</organism>
<dbReference type="EMBL" id="JABAGL010000004">
    <property type="protein sequence ID" value="NME85214.1"/>
    <property type="molecule type" value="Genomic_DNA"/>
</dbReference>
<dbReference type="AlphaFoldDB" id="A0A414MCZ4"/>
<keyword evidence="1" id="KW-0732">Signal</keyword>
<evidence type="ECO:0000256" key="1">
    <source>
        <dbReference type="SAM" id="SignalP"/>
    </source>
</evidence>
<dbReference type="EMBL" id="QSLA01000007">
    <property type="protein sequence ID" value="RHF09087.1"/>
    <property type="molecule type" value="Genomic_DNA"/>
</dbReference>
<dbReference type="EMBL" id="VVZX01000004">
    <property type="protein sequence ID" value="KAA5275924.1"/>
    <property type="molecule type" value="Genomic_DNA"/>
</dbReference>
<evidence type="ECO:0000313" key="3">
    <source>
        <dbReference type="EMBL" id="NME85214.1"/>
    </source>
</evidence>
<evidence type="ECO:0000313" key="8">
    <source>
        <dbReference type="Proteomes" id="UP000335496"/>
    </source>
</evidence>
<dbReference type="Proteomes" id="UP000283538">
    <property type="component" value="Unassembled WGS sequence"/>
</dbReference>
<evidence type="ECO:0000313" key="5">
    <source>
        <dbReference type="EMBL" id="RYT77254.1"/>
    </source>
</evidence>
<sequence>MMNMKKLEYILLGLLVGFAMGACSSDDENAGVVDPVFPESQSYEIIPDQVCEISFEASTEWRVTTDKQWLKFIDETGKFQSLTGKAGKQTVKVTATNGALGFTDDKAQVKLTMGGKTQTIAEMNRAAKERVAKMYTVKGSDIIEINEFVDKTFNRTEQIGFEANFDWKIDMASLPGWILSEGAESSLIENLCGEAGQTISHNRMGSIDIKLEERYKDLSGYITIRDIESDYTCQFPVSAPGIEAGQIMWIGQVVNLRRGITWNDKGKKLILDPGSGDVISVTDELAACHVVIRDNDFEYRFMEWDPIERTAKEIPAEDIWVEVEKEGGVLTLKAKENTNIDVRKMVLFLVPKNTEVDYDSHFTKYNGTFNFNTKGYGIELNQYGAITFKVWKQINSMKYEYMAEATKAANAEAIAENLGLENADNIFEYSFTKEQWDMSERLHITPLGMISWHGKFELFDENYKSLGTSAIKWAASCGNGNVYDEAYKAYPSIKFENRIPFDNITDDCLYIVIRDNNDKDLGTFVIRKNNEATIK</sequence>
<protein>
    <submittedName>
        <fullName evidence="2">BACON domain-containing protein</fullName>
    </submittedName>
</protein>
<dbReference type="Proteomes" id="UP000335496">
    <property type="component" value="Unassembled WGS sequence"/>
</dbReference>
<dbReference type="Proteomes" id="UP000520291">
    <property type="component" value="Unassembled WGS sequence"/>
</dbReference>
<reference evidence="4 6" key="1">
    <citation type="submission" date="2018-08" db="EMBL/GenBank/DDBJ databases">
        <title>A genome reference for cultivated species of the human gut microbiota.</title>
        <authorList>
            <person name="Zou Y."/>
            <person name="Xue W."/>
            <person name="Luo G."/>
        </authorList>
    </citation>
    <scope>NUCLEOTIDE SEQUENCE [LARGE SCALE GENOMIC DNA]</scope>
    <source>
        <strain evidence="4 6">AM26-26AC</strain>
    </source>
</reference>
<feature type="chain" id="PRO_5044602556" evidence="1">
    <location>
        <begin position="22"/>
        <end position="535"/>
    </location>
</feature>
<evidence type="ECO:0000313" key="6">
    <source>
        <dbReference type="Proteomes" id="UP000283538"/>
    </source>
</evidence>
<dbReference type="PROSITE" id="PS51257">
    <property type="entry name" value="PROKAR_LIPOPROTEIN"/>
    <property type="match status" value="1"/>
</dbReference>
<evidence type="ECO:0000313" key="7">
    <source>
        <dbReference type="Proteomes" id="UP000291917"/>
    </source>
</evidence>
<evidence type="ECO:0000313" key="2">
    <source>
        <dbReference type="EMBL" id="KAA5275924.1"/>
    </source>
</evidence>
<reference evidence="2 8" key="2">
    <citation type="journal article" date="2019" name="Nat. Med.">
        <title>A library of human gut bacterial isolates paired with longitudinal multiomics data enables mechanistic microbiome research.</title>
        <authorList>
            <person name="Poyet M."/>
            <person name="Groussin M."/>
            <person name="Gibbons S.M."/>
            <person name="Avila-Pacheco J."/>
            <person name="Jiang X."/>
            <person name="Kearney S.M."/>
            <person name="Perrotta A.R."/>
            <person name="Berdy B."/>
            <person name="Zhao S."/>
            <person name="Lieberman T.D."/>
            <person name="Swanson P.K."/>
            <person name="Smith M."/>
            <person name="Roesemann S."/>
            <person name="Alexander J.E."/>
            <person name="Rich S.A."/>
            <person name="Livny J."/>
            <person name="Vlamakis H."/>
            <person name="Clish C."/>
            <person name="Bullock K."/>
            <person name="Deik A."/>
            <person name="Scott J."/>
            <person name="Pierce K.A."/>
            <person name="Xavier R.J."/>
            <person name="Alm E.J."/>
        </authorList>
    </citation>
    <scope>NUCLEOTIDE SEQUENCE [LARGE SCALE GENOMIC DNA]</scope>
    <source>
        <strain evidence="2 8">BIOML-A1</strain>
    </source>
</reference>
<name>A0A414MCZ4_9BACE</name>
<feature type="signal peptide" evidence="1">
    <location>
        <begin position="1"/>
        <end position="21"/>
    </location>
</feature>
<comment type="caution">
    <text evidence="4">The sequence shown here is derived from an EMBL/GenBank/DDBJ whole genome shotgun (WGS) entry which is preliminary data.</text>
</comment>
<keyword evidence="8" id="KW-1185">Reference proteome</keyword>
<accession>A0A414MCZ4</accession>